<dbReference type="Pfam" id="PF06678">
    <property type="entry name" value="DUF1179"/>
    <property type="match status" value="1"/>
</dbReference>
<evidence type="ECO:0000313" key="3">
    <source>
        <dbReference type="Proteomes" id="UP000005237"/>
    </source>
</evidence>
<evidence type="ECO:0000313" key="2">
    <source>
        <dbReference type="EnsemblMetazoa" id="CJA30847.1"/>
    </source>
</evidence>
<protein>
    <submittedName>
        <fullName evidence="2">Uncharacterized protein</fullName>
    </submittedName>
</protein>
<name>A0A8R1I8U4_CAEJA</name>
<keyword evidence="3" id="KW-1185">Reference proteome</keyword>
<dbReference type="InterPro" id="IPR009564">
    <property type="entry name" value="DUF1179"/>
</dbReference>
<sequence>MFFCSGKKQTYDGDRDVDLVQPGGSKPRIGAGVGPMPNAAVKPLNDDFATGVPPPHIPLADKSDDRTLA</sequence>
<reference evidence="2" key="2">
    <citation type="submission" date="2022-06" db="UniProtKB">
        <authorList>
            <consortium name="EnsemblMetazoa"/>
        </authorList>
    </citation>
    <scope>IDENTIFICATION</scope>
    <source>
        <strain evidence="2">DF5081</strain>
    </source>
</reference>
<dbReference type="EnsemblMetazoa" id="CJA30847.1">
    <property type="protein sequence ID" value="CJA30847.1"/>
    <property type="gene ID" value="WBGene00206694"/>
</dbReference>
<evidence type="ECO:0000256" key="1">
    <source>
        <dbReference type="SAM" id="MobiDB-lite"/>
    </source>
</evidence>
<organism evidence="2 3">
    <name type="scientific">Caenorhabditis japonica</name>
    <dbReference type="NCBI Taxonomy" id="281687"/>
    <lineage>
        <taxon>Eukaryota</taxon>
        <taxon>Metazoa</taxon>
        <taxon>Ecdysozoa</taxon>
        <taxon>Nematoda</taxon>
        <taxon>Chromadorea</taxon>
        <taxon>Rhabditida</taxon>
        <taxon>Rhabditina</taxon>
        <taxon>Rhabditomorpha</taxon>
        <taxon>Rhabditoidea</taxon>
        <taxon>Rhabditidae</taxon>
        <taxon>Peloderinae</taxon>
        <taxon>Caenorhabditis</taxon>
    </lineage>
</organism>
<proteinExistence type="predicted"/>
<feature type="region of interest" description="Disordered" evidence="1">
    <location>
        <begin position="14"/>
        <end position="35"/>
    </location>
</feature>
<feature type="compositionally biased region" description="Basic and acidic residues" evidence="1">
    <location>
        <begin position="59"/>
        <end position="69"/>
    </location>
</feature>
<dbReference type="AlphaFoldDB" id="A0A8R1I8U4"/>
<accession>A0A8R1I8U4</accession>
<feature type="region of interest" description="Disordered" evidence="1">
    <location>
        <begin position="50"/>
        <end position="69"/>
    </location>
</feature>
<dbReference type="Proteomes" id="UP000005237">
    <property type="component" value="Unassembled WGS sequence"/>
</dbReference>
<reference evidence="3" key="1">
    <citation type="submission" date="2010-08" db="EMBL/GenBank/DDBJ databases">
        <authorList>
            <consortium name="Caenorhabditis japonica Sequencing Consortium"/>
            <person name="Wilson R.K."/>
        </authorList>
    </citation>
    <scope>NUCLEOTIDE SEQUENCE [LARGE SCALE GENOMIC DNA]</scope>
    <source>
        <strain evidence="3">DF5081</strain>
    </source>
</reference>